<reference evidence="1" key="1">
    <citation type="submission" date="2021-03" db="EMBL/GenBank/DDBJ databases">
        <title>Draft genome sequence of rust myrtle Austropuccinia psidii MF-1, a brazilian biotype.</title>
        <authorList>
            <person name="Quecine M.C."/>
            <person name="Pachon D.M.R."/>
            <person name="Bonatelli M.L."/>
            <person name="Correr F.H."/>
            <person name="Franceschini L.M."/>
            <person name="Leite T.F."/>
            <person name="Margarido G.R.A."/>
            <person name="Almeida C.A."/>
            <person name="Ferrarezi J.A."/>
            <person name="Labate C.A."/>
        </authorList>
    </citation>
    <scope>NUCLEOTIDE SEQUENCE</scope>
    <source>
        <strain evidence="1">MF-1</strain>
    </source>
</reference>
<dbReference type="EMBL" id="AVOT02010797">
    <property type="protein sequence ID" value="MBW0490868.1"/>
    <property type="molecule type" value="Genomic_DNA"/>
</dbReference>
<proteinExistence type="predicted"/>
<gene>
    <name evidence="1" type="ORF">O181_030583</name>
</gene>
<name>A0A9Q3H3T9_9BASI</name>
<accession>A0A9Q3H3T9</accession>
<comment type="caution">
    <text evidence="1">The sequence shown here is derived from an EMBL/GenBank/DDBJ whole genome shotgun (WGS) entry which is preliminary data.</text>
</comment>
<evidence type="ECO:0000313" key="1">
    <source>
        <dbReference type="EMBL" id="MBW0490868.1"/>
    </source>
</evidence>
<dbReference type="AlphaFoldDB" id="A0A9Q3H3T9"/>
<organism evidence="1 2">
    <name type="scientific">Austropuccinia psidii MF-1</name>
    <dbReference type="NCBI Taxonomy" id="1389203"/>
    <lineage>
        <taxon>Eukaryota</taxon>
        <taxon>Fungi</taxon>
        <taxon>Dikarya</taxon>
        <taxon>Basidiomycota</taxon>
        <taxon>Pucciniomycotina</taxon>
        <taxon>Pucciniomycetes</taxon>
        <taxon>Pucciniales</taxon>
        <taxon>Sphaerophragmiaceae</taxon>
        <taxon>Austropuccinia</taxon>
    </lineage>
</organism>
<protein>
    <submittedName>
        <fullName evidence="1">Uncharacterized protein</fullName>
    </submittedName>
</protein>
<keyword evidence="2" id="KW-1185">Reference proteome</keyword>
<dbReference type="Proteomes" id="UP000765509">
    <property type="component" value="Unassembled WGS sequence"/>
</dbReference>
<evidence type="ECO:0000313" key="2">
    <source>
        <dbReference type="Proteomes" id="UP000765509"/>
    </source>
</evidence>
<sequence>MTRPALVSTVRPSPMVISQQLQPVARSSRRREDSSPLLFSASQVVQKWECWPIQVAREDPNMEIEGQDVYKG</sequence>